<accession>A0A0X8HUZ0</accession>
<dbReference type="InterPro" id="IPR008732">
    <property type="entry name" value="Pet122"/>
</dbReference>
<reference evidence="1 2" key="1">
    <citation type="submission" date="2016-01" db="EMBL/GenBank/DDBJ databases">
        <title>Genome sequence of the yeast Holleya sinecauda.</title>
        <authorList>
            <person name="Dietrich F.S."/>
        </authorList>
    </citation>
    <scope>NUCLEOTIDE SEQUENCE [LARGE SCALE GENOMIC DNA]</scope>
    <source>
        <strain evidence="1 2">ATCC 58844</strain>
    </source>
</reference>
<dbReference type="GO" id="GO:0003743">
    <property type="term" value="F:translation initiation factor activity"/>
    <property type="evidence" value="ECO:0007669"/>
    <property type="project" value="InterPro"/>
</dbReference>
<dbReference type="OrthoDB" id="4031898at2759"/>
<organism evidence="1 2">
    <name type="scientific">Eremothecium sinecaudum</name>
    <dbReference type="NCBI Taxonomy" id="45286"/>
    <lineage>
        <taxon>Eukaryota</taxon>
        <taxon>Fungi</taxon>
        <taxon>Dikarya</taxon>
        <taxon>Ascomycota</taxon>
        <taxon>Saccharomycotina</taxon>
        <taxon>Saccharomycetes</taxon>
        <taxon>Saccharomycetales</taxon>
        <taxon>Saccharomycetaceae</taxon>
        <taxon>Eremothecium</taxon>
    </lineage>
</organism>
<dbReference type="STRING" id="45286.A0A0X8HUZ0"/>
<dbReference type="GO" id="GO:0070131">
    <property type="term" value="P:positive regulation of mitochondrial translation"/>
    <property type="evidence" value="ECO:0007669"/>
    <property type="project" value="InterPro"/>
</dbReference>
<sequence>MSAKYYNSVRKLMLTKCLNREFDELLKLVKDTDVRHFNTHFLQIYLSRAVQEGHTESAKYIFNKFVLRHKFMIVRPNVLCQLANLVYYDGKTSFLDSLWRSYLMYFRNLSGPDWDRTKYHLLKLRIESFARCDVSFQKKWIKLLETMDEVIPNQPLSVWDFPNMTSSLKTYHAGALHNMLFDKFANIATNDQAIVLLLDMILLQTHVDEQFKLQLFQRFVQEAQYDKEKSLNNSITILLYQLSPEKCKRLIEYLVSKQIAISPKNGRLYQSKFQDVALAN</sequence>
<dbReference type="GO" id="GO:0005743">
    <property type="term" value="C:mitochondrial inner membrane"/>
    <property type="evidence" value="ECO:0007669"/>
    <property type="project" value="InterPro"/>
</dbReference>
<proteinExistence type="predicted"/>
<protein>
    <submittedName>
        <fullName evidence="1">HGL114Cp</fullName>
    </submittedName>
</protein>
<evidence type="ECO:0000313" key="1">
    <source>
        <dbReference type="EMBL" id="AMD22226.1"/>
    </source>
</evidence>
<dbReference type="Proteomes" id="UP000243052">
    <property type="component" value="Chromosome vii"/>
</dbReference>
<dbReference type="RefSeq" id="XP_017989222.1">
    <property type="nucleotide sequence ID" value="XM_018133615.1"/>
</dbReference>
<name>A0A0X8HUZ0_9SACH</name>
<evidence type="ECO:0000313" key="2">
    <source>
        <dbReference type="Proteomes" id="UP000243052"/>
    </source>
</evidence>
<dbReference type="Pfam" id="PF05476">
    <property type="entry name" value="PET122"/>
    <property type="match status" value="1"/>
</dbReference>
<dbReference type="EMBL" id="CP014247">
    <property type="protein sequence ID" value="AMD22226.1"/>
    <property type="molecule type" value="Genomic_DNA"/>
</dbReference>
<dbReference type="GeneID" id="28725569"/>
<gene>
    <name evidence="1" type="ORF">AW171_hschr74250</name>
</gene>
<keyword evidence="2" id="KW-1185">Reference proteome</keyword>
<dbReference type="AlphaFoldDB" id="A0A0X8HUZ0"/>